<dbReference type="AlphaFoldDB" id="A0A0C2ZKU0"/>
<protein>
    <submittedName>
        <fullName evidence="2">Uncharacterized protein</fullName>
    </submittedName>
</protein>
<proteinExistence type="predicted"/>
<dbReference type="InParanoid" id="A0A0C2ZKU0"/>
<evidence type="ECO:0000256" key="1">
    <source>
        <dbReference type="SAM" id="MobiDB-lite"/>
    </source>
</evidence>
<dbReference type="Proteomes" id="UP000053989">
    <property type="component" value="Unassembled WGS sequence"/>
</dbReference>
<accession>A0A0C2ZKU0</accession>
<reference evidence="3" key="2">
    <citation type="submission" date="2015-01" db="EMBL/GenBank/DDBJ databases">
        <title>Evolutionary Origins and Diversification of the Mycorrhizal Mutualists.</title>
        <authorList>
            <consortium name="DOE Joint Genome Institute"/>
            <consortium name="Mycorrhizal Genomics Consortium"/>
            <person name="Kohler A."/>
            <person name="Kuo A."/>
            <person name="Nagy L.G."/>
            <person name="Floudas D."/>
            <person name="Copeland A."/>
            <person name="Barry K.W."/>
            <person name="Cichocki N."/>
            <person name="Veneault-Fourrey C."/>
            <person name="LaButti K."/>
            <person name="Lindquist E.A."/>
            <person name="Lipzen A."/>
            <person name="Lundell T."/>
            <person name="Morin E."/>
            <person name="Murat C."/>
            <person name="Riley R."/>
            <person name="Ohm R."/>
            <person name="Sun H."/>
            <person name="Tunlid A."/>
            <person name="Henrissat B."/>
            <person name="Grigoriev I.V."/>
            <person name="Hibbett D.S."/>
            <person name="Martin F."/>
        </authorList>
    </citation>
    <scope>NUCLEOTIDE SEQUENCE [LARGE SCALE GENOMIC DNA]</scope>
    <source>
        <strain evidence="3">Foug A</strain>
    </source>
</reference>
<reference evidence="2 3" key="1">
    <citation type="submission" date="2014-04" db="EMBL/GenBank/DDBJ databases">
        <authorList>
            <consortium name="DOE Joint Genome Institute"/>
            <person name="Kuo A."/>
            <person name="Kohler A."/>
            <person name="Nagy L.G."/>
            <person name="Floudas D."/>
            <person name="Copeland A."/>
            <person name="Barry K.W."/>
            <person name="Cichocki N."/>
            <person name="Veneault-Fourrey C."/>
            <person name="LaButti K."/>
            <person name="Lindquist E.A."/>
            <person name="Lipzen A."/>
            <person name="Lundell T."/>
            <person name="Morin E."/>
            <person name="Murat C."/>
            <person name="Sun H."/>
            <person name="Tunlid A."/>
            <person name="Henrissat B."/>
            <person name="Grigoriev I.V."/>
            <person name="Hibbett D.S."/>
            <person name="Martin F."/>
            <person name="Nordberg H.P."/>
            <person name="Cantor M.N."/>
            <person name="Hua S.X."/>
        </authorList>
    </citation>
    <scope>NUCLEOTIDE SEQUENCE [LARGE SCALE GENOMIC DNA]</scope>
    <source>
        <strain evidence="2 3">Foug A</strain>
    </source>
</reference>
<evidence type="ECO:0000313" key="3">
    <source>
        <dbReference type="Proteomes" id="UP000053989"/>
    </source>
</evidence>
<organism evidence="2 3">
    <name type="scientific">Scleroderma citrinum Foug A</name>
    <dbReference type="NCBI Taxonomy" id="1036808"/>
    <lineage>
        <taxon>Eukaryota</taxon>
        <taxon>Fungi</taxon>
        <taxon>Dikarya</taxon>
        <taxon>Basidiomycota</taxon>
        <taxon>Agaricomycotina</taxon>
        <taxon>Agaricomycetes</taxon>
        <taxon>Agaricomycetidae</taxon>
        <taxon>Boletales</taxon>
        <taxon>Sclerodermatineae</taxon>
        <taxon>Sclerodermataceae</taxon>
        <taxon>Scleroderma</taxon>
    </lineage>
</organism>
<dbReference type="OrthoDB" id="2659658at2759"/>
<dbReference type="HOGENOM" id="CLU_689102_0_0_1"/>
<sequence length="463" mass="50704">MSSVACVMGSNTNVSIQADSLTSNCLTREERAAIRRSDRKAGQVLGVTLTRDVNAVDTLTAYRNLGVLMAKISTKRTRSRQASNATLVGTLKDFGMKMKRLDKLLMTYGRDRKRQWYGSPQRVVLDLRAGPDISSPTESGSSSTTSSGDDYDHGYEEGRGENARHLEQMSRDRTRSRMPLAPRPIFPIGDEIEEPEGDSMFVDQVVGTRPLFPLAPLSLAVDEHSNGLSRKQSLLDFSLGYDSITPTHGAFPSVATSTSSENVYDSYDLVSDFSIPDTESFPWDFVDPFSTSTTDPAYAFIQACYSKMHVGDHIAPHMHDTTGFANNFPFAYLSPPLPLPLELYDMGNGNNFNVSAGNLSLDTVGDIAGSAAPASTPFSSHRISASSRESVGSATSDESLAVCFQRANLEYINAKLQAQEAYEHREEIVEEMARREKRAKARSKLKQIALLGEEARPVVTATP</sequence>
<gene>
    <name evidence="2" type="ORF">SCLCIDRAFT_450398</name>
</gene>
<evidence type="ECO:0000313" key="2">
    <source>
        <dbReference type="EMBL" id="KIM53282.1"/>
    </source>
</evidence>
<dbReference type="EMBL" id="KN822184">
    <property type="protein sequence ID" value="KIM53282.1"/>
    <property type="molecule type" value="Genomic_DNA"/>
</dbReference>
<name>A0A0C2ZKU0_9AGAM</name>
<feature type="compositionally biased region" description="Basic and acidic residues" evidence="1">
    <location>
        <begin position="150"/>
        <end position="175"/>
    </location>
</feature>
<feature type="region of interest" description="Disordered" evidence="1">
    <location>
        <begin position="127"/>
        <end position="194"/>
    </location>
</feature>
<keyword evidence="3" id="KW-1185">Reference proteome</keyword>
<feature type="compositionally biased region" description="Low complexity" evidence="1">
    <location>
        <begin position="134"/>
        <end position="147"/>
    </location>
</feature>